<protein>
    <submittedName>
        <fullName evidence="2">GNAT family N-acetyltransferase</fullName>
        <ecNumber evidence="2">2.3.1.-</ecNumber>
    </submittedName>
</protein>
<keyword evidence="2" id="KW-0012">Acyltransferase</keyword>
<dbReference type="InterPro" id="IPR007434">
    <property type="entry name" value="FemAB-like"/>
</dbReference>
<dbReference type="InterPro" id="IPR016181">
    <property type="entry name" value="Acyl_CoA_acyltransferase"/>
</dbReference>
<gene>
    <name evidence="2" type="ORF">QLT01_06775</name>
</gene>
<sequence>MTGQWQAEDEAATGAAAPAAPGSVTDQQQAVSAADAAEKQGWRLEVLDSLDALTASEWNALAGDDYPFLQHAYLSALESCGAASAGSGWHPAHLVVRDADGRLLAGLLRYLKLHSRGEYVFDQQWAEALEQAGGRYYPKQLTAVPFTPSDGPRLVTSSQLTSPAARRALLEWLWPHLKAGIAPAAEPGSALRRYEHSGFHLLFVSAQEREDWQAAIPELISRPGMQYHWQSRGEPDFATWLESLRSKRRKEIRRERRKVAEQGFTLARLEGAQIGPDDIEAFYRCYCMTYLERGQRPYLPLDFFQQLRRSMPERLLLVQARDEQGAPVAAALCLIGSDCLYGRWWGSEVHADCLHFEVCYYQGLEFCLQRGLKRFDPGTQGEHKISRGFAAYATGSLHWLMHPGLQEAVAEAVEEEARWLSKARQQVTAMLPYREAAPQTAQE</sequence>
<comment type="caution">
    <text evidence="2">The sequence shown here is derived from an EMBL/GenBank/DDBJ whole genome shotgun (WGS) entry which is preliminary data.</text>
</comment>
<dbReference type="Proteomes" id="UP001229025">
    <property type="component" value="Unassembled WGS sequence"/>
</dbReference>
<dbReference type="EC" id="2.3.1.-" evidence="2"/>
<dbReference type="SUPFAM" id="SSF55729">
    <property type="entry name" value="Acyl-CoA N-acyltransferases (Nat)"/>
    <property type="match status" value="1"/>
</dbReference>
<accession>A0ABT6UMY3</accession>
<evidence type="ECO:0000313" key="3">
    <source>
        <dbReference type="Proteomes" id="UP001229025"/>
    </source>
</evidence>
<organism evidence="2 3">
    <name type="scientific">Cobetia amphilecti</name>
    <dbReference type="NCBI Taxonomy" id="1055104"/>
    <lineage>
        <taxon>Bacteria</taxon>
        <taxon>Pseudomonadati</taxon>
        <taxon>Pseudomonadota</taxon>
        <taxon>Gammaproteobacteria</taxon>
        <taxon>Oceanospirillales</taxon>
        <taxon>Halomonadaceae</taxon>
        <taxon>Cobetia</taxon>
    </lineage>
</organism>
<dbReference type="GO" id="GO:0016746">
    <property type="term" value="F:acyltransferase activity"/>
    <property type="evidence" value="ECO:0007669"/>
    <property type="project" value="UniProtKB-KW"/>
</dbReference>
<dbReference type="PANTHER" id="PTHR47017">
    <property type="entry name" value="ACYL-COA"/>
    <property type="match status" value="1"/>
</dbReference>
<reference evidence="3" key="2">
    <citation type="submission" date="2023-07" db="EMBL/GenBank/DDBJ databases">
        <title>Genome-based characterization of strain KMM 296 and proposal for reclassification of Cobetia litoralis and Cobetia pacifica, and emended description of the species Cobetia amphilecti and Cobetia marina.</title>
        <authorList>
            <person name="Balabanova L."/>
            <person name="Nedashkovskaya O."/>
        </authorList>
    </citation>
    <scope>NUCLEOTIDE SEQUENCE [LARGE SCALE GENOMIC DNA]</scope>
    <source>
        <strain evidence="3">NRIC 0815</strain>
    </source>
</reference>
<name>A0ABT6UMY3_9GAMM</name>
<keyword evidence="3" id="KW-1185">Reference proteome</keyword>
<reference evidence="2 3" key="1">
    <citation type="submission" date="2023-04" db="EMBL/GenBank/DDBJ databases">
        <authorList>
            <person name="Otstavnykh N."/>
            <person name="Seitkalieva A."/>
            <person name="Bystritskaya E."/>
        </authorList>
    </citation>
    <scope>NUCLEOTIDE SEQUENCE [LARGE SCALE GENOMIC DNA]</scope>
    <source>
        <strain evidence="2 3">NRIC 0815</strain>
    </source>
</reference>
<dbReference type="EMBL" id="JASCSA010000004">
    <property type="protein sequence ID" value="MDI5884056.1"/>
    <property type="molecule type" value="Genomic_DNA"/>
</dbReference>
<dbReference type="Gene3D" id="3.40.630.30">
    <property type="match status" value="1"/>
</dbReference>
<proteinExistence type="predicted"/>
<feature type="region of interest" description="Disordered" evidence="1">
    <location>
        <begin position="1"/>
        <end position="32"/>
    </location>
</feature>
<keyword evidence="2" id="KW-0808">Transferase</keyword>
<feature type="compositionally biased region" description="Low complexity" evidence="1">
    <location>
        <begin position="12"/>
        <end position="32"/>
    </location>
</feature>
<dbReference type="Pfam" id="PF04339">
    <property type="entry name" value="FemAB_like"/>
    <property type="match status" value="1"/>
</dbReference>
<evidence type="ECO:0000256" key="1">
    <source>
        <dbReference type="SAM" id="MobiDB-lite"/>
    </source>
</evidence>
<dbReference type="PANTHER" id="PTHR47017:SF1">
    <property type="entry name" value="ACYL-COA"/>
    <property type="match status" value="1"/>
</dbReference>
<evidence type="ECO:0000313" key="2">
    <source>
        <dbReference type="EMBL" id="MDI5884056.1"/>
    </source>
</evidence>